<dbReference type="Gene3D" id="3.30.1600.10">
    <property type="entry name" value="SIR2/SIRT2 'Small Domain"/>
    <property type="match status" value="1"/>
</dbReference>
<reference evidence="6 7" key="1">
    <citation type="submission" date="2016-11" db="EMBL/GenBank/DDBJ databases">
        <authorList>
            <person name="Varghese N."/>
            <person name="Submissions S."/>
        </authorList>
    </citation>
    <scope>NUCLEOTIDE SEQUENCE [LARGE SCALE GENOMIC DNA]</scope>
    <source>
        <strain evidence="6 7">DSM 20664</strain>
    </source>
</reference>
<feature type="binding site" evidence="4">
    <location>
        <position position="154"/>
    </location>
    <ligand>
        <name>Zn(2+)</name>
        <dbReference type="ChEBI" id="CHEBI:29105"/>
    </ligand>
</feature>
<evidence type="ECO:0000313" key="7">
    <source>
        <dbReference type="Proteomes" id="UP000185093"/>
    </source>
</evidence>
<keyword evidence="7" id="KW-1185">Reference proteome</keyword>
<comment type="caution">
    <text evidence="6">The sequence shown here is derived from an EMBL/GenBank/DDBJ whole genome shotgun (WGS) entry which is preliminary data.</text>
</comment>
<dbReference type="InterPro" id="IPR050134">
    <property type="entry name" value="NAD-dep_sirtuin_deacylases"/>
</dbReference>
<dbReference type="PROSITE" id="PS50305">
    <property type="entry name" value="SIRTUIN"/>
    <property type="match status" value="1"/>
</dbReference>
<dbReference type="RefSeq" id="WP_074199750.1">
    <property type="nucleotide sequence ID" value="NZ_FSQZ01000001.1"/>
</dbReference>
<keyword evidence="3" id="KW-0520">NAD</keyword>
<accession>A0ABY1JEB0</accession>
<evidence type="ECO:0000256" key="4">
    <source>
        <dbReference type="PROSITE-ProRule" id="PRU00236"/>
    </source>
</evidence>
<dbReference type="Gene3D" id="3.40.50.1220">
    <property type="entry name" value="TPP-binding domain"/>
    <property type="match status" value="1"/>
</dbReference>
<dbReference type="InterPro" id="IPR026590">
    <property type="entry name" value="Ssirtuin_cat_dom"/>
</dbReference>
<evidence type="ECO:0000313" key="6">
    <source>
        <dbReference type="EMBL" id="SIN71316.1"/>
    </source>
</evidence>
<keyword evidence="4" id="KW-0862">Zinc</keyword>
<proteinExistence type="predicted"/>
<evidence type="ECO:0000256" key="3">
    <source>
        <dbReference type="ARBA" id="ARBA00023027"/>
    </source>
</evidence>
<feature type="binding site" evidence="4">
    <location>
        <position position="133"/>
    </location>
    <ligand>
        <name>Zn(2+)</name>
        <dbReference type="ChEBI" id="CHEBI:29105"/>
    </ligand>
</feature>
<dbReference type="PANTHER" id="PTHR11085:SF4">
    <property type="entry name" value="NAD-DEPENDENT PROTEIN DEACYLASE"/>
    <property type="match status" value="1"/>
</dbReference>
<dbReference type="InterPro" id="IPR003000">
    <property type="entry name" value="Sirtuin"/>
</dbReference>
<dbReference type="InterPro" id="IPR026591">
    <property type="entry name" value="Sirtuin_cat_small_dom_sf"/>
</dbReference>
<feature type="domain" description="Deacetylase sirtuin-type" evidence="5">
    <location>
        <begin position="1"/>
        <end position="251"/>
    </location>
</feature>
<gene>
    <name evidence="6" type="ORF">SAMN05444368_1416</name>
</gene>
<keyword evidence="2" id="KW-0808">Transferase</keyword>
<name>A0ABY1JEB0_9BACT</name>
<dbReference type="SUPFAM" id="SSF52467">
    <property type="entry name" value="DHS-like NAD/FAD-binding domain"/>
    <property type="match status" value="1"/>
</dbReference>
<evidence type="ECO:0000256" key="2">
    <source>
        <dbReference type="ARBA" id="ARBA00022679"/>
    </source>
</evidence>
<feature type="binding site" evidence="4">
    <location>
        <position position="157"/>
    </location>
    <ligand>
        <name>Zn(2+)</name>
        <dbReference type="ChEBI" id="CHEBI:29105"/>
    </ligand>
</feature>
<protein>
    <recommendedName>
        <fullName evidence="1">protein acetyllysine N-acetyltransferase</fullName>
        <ecNumber evidence="1">2.3.1.286</ecNumber>
    </recommendedName>
</protein>
<feature type="binding site" evidence="4">
    <location>
        <position position="130"/>
    </location>
    <ligand>
        <name>Zn(2+)</name>
        <dbReference type="ChEBI" id="CHEBI:29105"/>
    </ligand>
</feature>
<dbReference type="EMBL" id="FSQZ01000001">
    <property type="protein sequence ID" value="SIN71316.1"/>
    <property type="molecule type" value="Genomic_DNA"/>
</dbReference>
<dbReference type="InterPro" id="IPR029035">
    <property type="entry name" value="DHS-like_NAD/FAD-binding_dom"/>
</dbReference>
<dbReference type="EC" id="2.3.1.286" evidence="1"/>
<keyword evidence="4" id="KW-0479">Metal-binding</keyword>
<feature type="active site" description="Proton acceptor" evidence="4">
    <location>
        <position position="122"/>
    </location>
</feature>
<dbReference type="Pfam" id="PF02146">
    <property type="entry name" value="SIR2"/>
    <property type="match status" value="1"/>
</dbReference>
<organism evidence="6 7">
    <name type="scientific">Acetomicrobium flavidum</name>
    <dbReference type="NCBI Taxonomy" id="49896"/>
    <lineage>
        <taxon>Bacteria</taxon>
        <taxon>Thermotogati</taxon>
        <taxon>Synergistota</taxon>
        <taxon>Synergistia</taxon>
        <taxon>Synergistales</taxon>
        <taxon>Acetomicrobiaceae</taxon>
        <taxon>Acetomicrobium</taxon>
    </lineage>
</organism>
<dbReference type="PANTHER" id="PTHR11085">
    <property type="entry name" value="NAD-DEPENDENT PROTEIN DEACYLASE SIRTUIN-5, MITOCHONDRIAL-RELATED"/>
    <property type="match status" value="1"/>
</dbReference>
<dbReference type="Proteomes" id="UP000185093">
    <property type="component" value="Unassembled WGS sequence"/>
</dbReference>
<evidence type="ECO:0000256" key="1">
    <source>
        <dbReference type="ARBA" id="ARBA00012928"/>
    </source>
</evidence>
<sequence length="251" mass="28083">MSDLAAKCADMIKEAKKICLLSGAGISTNAGIPDFRGPKGLYRTAGIENPERIFDISYFYRDPSLFYRFHREFLRALQQVQPTFAHKFFAKLEEIGKLIGIITQNIDSLHQRAGSKKVYEIHGGVWESFCVKCGKAYTYEESLKKTFEEDIPRCDACGGVIKPDIVFFGEPVKYLDKCIQLARESDLFFVVGSSLVVTPAALIPAECRGTIVVVNKGEFSTAYLPMSKVSLVVDEDIDAFFRSVNEHLNIV</sequence>
<evidence type="ECO:0000259" key="5">
    <source>
        <dbReference type="PROSITE" id="PS50305"/>
    </source>
</evidence>